<proteinExistence type="predicted"/>
<keyword evidence="1" id="KW-1133">Transmembrane helix</keyword>
<protein>
    <recommendedName>
        <fullName evidence="2">Glycosyltransferase 2-like domain-containing protein</fullName>
    </recommendedName>
</protein>
<dbReference type="Gene3D" id="3.90.550.10">
    <property type="entry name" value="Spore Coat Polysaccharide Biosynthesis Protein SpsA, Chain A"/>
    <property type="match status" value="1"/>
</dbReference>
<dbReference type="SUPFAM" id="SSF53448">
    <property type="entry name" value="Nucleotide-diphospho-sugar transferases"/>
    <property type="match status" value="1"/>
</dbReference>
<dbReference type="Pfam" id="PF00535">
    <property type="entry name" value="Glycos_transf_2"/>
    <property type="match status" value="1"/>
</dbReference>
<keyword evidence="1" id="KW-0472">Membrane</keyword>
<dbReference type="InterPro" id="IPR029044">
    <property type="entry name" value="Nucleotide-diphossugar_trans"/>
</dbReference>
<gene>
    <name evidence="3" type="ORF">A2594_02190</name>
</gene>
<comment type="caution">
    <text evidence="3">The sequence shown here is derived from an EMBL/GenBank/DDBJ whole genome shotgun (WGS) entry which is preliminary data.</text>
</comment>
<dbReference type="InterPro" id="IPR050834">
    <property type="entry name" value="Glycosyltransf_2"/>
</dbReference>
<dbReference type="PANTHER" id="PTHR43685:SF3">
    <property type="entry name" value="SLR2126 PROTEIN"/>
    <property type="match status" value="1"/>
</dbReference>
<dbReference type="Proteomes" id="UP000176775">
    <property type="component" value="Unassembled WGS sequence"/>
</dbReference>
<dbReference type="EMBL" id="MGIK01000034">
    <property type="protein sequence ID" value="OGM87233.1"/>
    <property type="molecule type" value="Genomic_DNA"/>
</dbReference>
<feature type="domain" description="Glycosyltransferase 2-like" evidence="2">
    <location>
        <begin position="4"/>
        <end position="125"/>
    </location>
</feature>
<feature type="transmembrane region" description="Helical" evidence="1">
    <location>
        <begin position="294"/>
        <end position="312"/>
    </location>
</feature>
<name>A0A1F8DF41_9BACT</name>
<evidence type="ECO:0000259" key="2">
    <source>
        <dbReference type="Pfam" id="PF00535"/>
    </source>
</evidence>
<organism evidence="3 4">
    <name type="scientific">Candidatus Woesebacteria bacterium RIFOXYD1_FULL_41_28</name>
    <dbReference type="NCBI Taxonomy" id="1802550"/>
    <lineage>
        <taxon>Bacteria</taxon>
        <taxon>Candidatus Woeseibacteriota</taxon>
    </lineage>
</organism>
<dbReference type="InterPro" id="IPR001173">
    <property type="entry name" value="Glyco_trans_2-like"/>
</dbReference>
<evidence type="ECO:0000256" key="1">
    <source>
        <dbReference type="SAM" id="Phobius"/>
    </source>
</evidence>
<feature type="transmembrane region" description="Helical" evidence="1">
    <location>
        <begin position="241"/>
        <end position="274"/>
    </location>
</feature>
<accession>A0A1F8DF41</accession>
<reference evidence="3 4" key="1">
    <citation type="journal article" date="2016" name="Nat. Commun.">
        <title>Thousands of microbial genomes shed light on interconnected biogeochemical processes in an aquifer system.</title>
        <authorList>
            <person name="Anantharaman K."/>
            <person name="Brown C.T."/>
            <person name="Hug L.A."/>
            <person name="Sharon I."/>
            <person name="Castelle C.J."/>
            <person name="Probst A.J."/>
            <person name="Thomas B.C."/>
            <person name="Singh A."/>
            <person name="Wilkins M.J."/>
            <person name="Karaoz U."/>
            <person name="Brodie E.L."/>
            <person name="Williams K.H."/>
            <person name="Hubbard S.S."/>
            <person name="Banfield J.F."/>
        </authorList>
    </citation>
    <scope>NUCLEOTIDE SEQUENCE [LARGE SCALE GENOMIC DNA]</scope>
</reference>
<dbReference type="PANTHER" id="PTHR43685">
    <property type="entry name" value="GLYCOSYLTRANSFERASE"/>
    <property type="match status" value="1"/>
</dbReference>
<dbReference type="AlphaFoldDB" id="A0A1F8DF41"/>
<sequence>MNISICITVFNEEGTISALLDSLVGQSKKADEIVIVDGGSTDSTLEIIRHFQKKYPYIKAISEKCSRARGRNLSVELAKNETIAITDGGCVADKDWLKNISEPFKTGVIDIVAGFYKMFGKNSMQKAEAVFLGVTPRKFNHKFLPSTRSMAFTKKAWEEVGGFPESGVNSAEDTDFNYKAVKLGLKYSRVKNATVEWGMPNSLREFGFKIYEYAKWDIKYGIWWHPVQGLRSHNIKALSVFARYVLGFLLLTLGLIGSVSPAFILILLFFYLFWAYRKIYLEFGDWKIAFWGPPLQITSDMGVMGGFLAGLFNL</sequence>
<keyword evidence="1" id="KW-0812">Transmembrane</keyword>
<evidence type="ECO:0000313" key="3">
    <source>
        <dbReference type="EMBL" id="OGM87233.1"/>
    </source>
</evidence>
<evidence type="ECO:0000313" key="4">
    <source>
        <dbReference type="Proteomes" id="UP000176775"/>
    </source>
</evidence>